<feature type="domain" description="HTH myb-type" evidence="7">
    <location>
        <begin position="116"/>
        <end position="170"/>
    </location>
</feature>
<dbReference type="CDD" id="cd00167">
    <property type="entry name" value="SANT"/>
    <property type="match status" value="2"/>
</dbReference>
<dbReference type="Proteomes" id="UP001345219">
    <property type="component" value="Chromosome 18"/>
</dbReference>
<feature type="domain" description="Myb-like" evidence="6">
    <location>
        <begin position="116"/>
        <end position="166"/>
    </location>
</feature>
<dbReference type="SUPFAM" id="SSF46689">
    <property type="entry name" value="Homeodomain-like"/>
    <property type="match status" value="1"/>
</dbReference>
<dbReference type="InterPro" id="IPR009057">
    <property type="entry name" value="Homeodomain-like_sf"/>
</dbReference>
<name>A0AAN7QR45_9MYRT</name>
<feature type="region of interest" description="Disordered" evidence="5">
    <location>
        <begin position="168"/>
        <end position="210"/>
    </location>
</feature>
<dbReference type="InterPro" id="IPR050560">
    <property type="entry name" value="MYB_TF"/>
</dbReference>
<dbReference type="GO" id="GO:0005634">
    <property type="term" value="C:nucleus"/>
    <property type="evidence" value="ECO:0007669"/>
    <property type="project" value="UniProtKB-SubCell"/>
</dbReference>
<evidence type="ECO:0000313" key="9">
    <source>
        <dbReference type="Proteomes" id="UP001345219"/>
    </source>
</evidence>
<dbReference type="PROSITE" id="PS50090">
    <property type="entry name" value="MYB_LIKE"/>
    <property type="match status" value="2"/>
</dbReference>
<dbReference type="Pfam" id="PF00249">
    <property type="entry name" value="Myb_DNA-binding"/>
    <property type="match status" value="2"/>
</dbReference>
<feature type="domain" description="Myb-like" evidence="6">
    <location>
        <begin position="69"/>
        <end position="115"/>
    </location>
</feature>
<dbReference type="AlphaFoldDB" id="A0AAN7QR45"/>
<evidence type="ECO:0000313" key="8">
    <source>
        <dbReference type="EMBL" id="KAK4775487.1"/>
    </source>
</evidence>
<dbReference type="PROSITE" id="PS51294">
    <property type="entry name" value="HTH_MYB"/>
    <property type="match status" value="2"/>
</dbReference>
<dbReference type="InterPro" id="IPR001005">
    <property type="entry name" value="SANT/Myb"/>
</dbReference>
<dbReference type="PANTHER" id="PTHR45614:SF221">
    <property type="entry name" value="MYB DOMAIN PROTEIN 110"/>
    <property type="match status" value="1"/>
</dbReference>
<proteinExistence type="predicted"/>
<evidence type="ECO:0000256" key="4">
    <source>
        <dbReference type="ARBA" id="ARBA00023242"/>
    </source>
</evidence>
<sequence length="384" mass="42861">MWEDQEDAIFIEWMQEYVVTSPRKILPPKHFHRSSGSDDQLKNPGCELLGMDEFSDEGKAASIVAGCHRDYWRAEEDEMLRQHVEKNGPQNWNSIAENLLGRSGHSCRLRWFKQLDTRINRGPFTVEEERKLLAAHRTHGNKWAMIARLFPGRTDNAVKNHWHVMMARKQRDQTKISSSSTRDPGREPVSTNPVPDSSGKGLFCRKPQAPHAEASKITNFELLERSGDRTRSVISEFQDPPSKDRTVSSIPSPNPPSYSWNISAPPAAAPDGRAQLLMNVPSSSALRGDDHLEGRAKFADSMNFWGSVDPTPFGNLGGVIYGGGSTSEAAGRRGQAWELGDGRSTKTWWGLKTNNSKQLQIGGDDETILQKKDVPFIDFLGVGL</sequence>
<organism evidence="8 9">
    <name type="scientific">Trapa incisa</name>
    <dbReference type="NCBI Taxonomy" id="236973"/>
    <lineage>
        <taxon>Eukaryota</taxon>
        <taxon>Viridiplantae</taxon>
        <taxon>Streptophyta</taxon>
        <taxon>Embryophyta</taxon>
        <taxon>Tracheophyta</taxon>
        <taxon>Spermatophyta</taxon>
        <taxon>Magnoliopsida</taxon>
        <taxon>eudicotyledons</taxon>
        <taxon>Gunneridae</taxon>
        <taxon>Pentapetalae</taxon>
        <taxon>rosids</taxon>
        <taxon>malvids</taxon>
        <taxon>Myrtales</taxon>
        <taxon>Lythraceae</taxon>
        <taxon>Trapa</taxon>
    </lineage>
</organism>
<comment type="caution">
    <text evidence="8">The sequence shown here is derived from an EMBL/GenBank/DDBJ whole genome shotgun (WGS) entry which is preliminary data.</text>
</comment>
<reference evidence="8 9" key="1">
    <citation type="journal article" date="2023" name="Hortic Res">
        <title>Pangenome of water caltrop reveals structural variations and asymmetric subgenome divergence after allopolyploidization.</title>
        <authorList>
            <person name="Zhang X."/>
            <person name="Chen Y."/>
            <person name="Wang L."/>
            <person name="Yuan Y."/>
            <person name="Fang M."/>
            <person name="Shi L."/>
            <person name="Lu R."/>
            <person name="Comes H.P."/>
            <person name="Ma Y."/>
            <person name="Chen Y."/>
            <person name="Huang G."/>
            <person name="Zhou Y."/>
            <person name="Zheng Z."/>
            <person name="Qiu Y."/>
        </authorList>
    </citation>
    <scope>NUCLEOTIDE SEQUENCE [LARGE SCALE GENOMIC DNA]</scope>
    <source>
        <tissue evidence="8">Roots</tissue>
    </source>
</reference>
<dbReference type="Gene3D" id="1.10.10.60">
    <property type="entry name" value="Homeodomain-like"/>
    <property type="match status" value="2"/>
</dbReference>
<dbReference type="PANTHER" id="PTHR45614">
    <property type="entry name" value="MYB PROTEIN-RELATED"/>
    <property type="match status" value="1"/>
</dbReference>
<protein>
    <submittedName>
        <fullName evidence="8">Uncharacterized protein</fullName>
    </submittedName>
</protein>
<dbReference type="SMART" id="SM00717">
    <property type="entry name" value="SANT"/>
    <property type="match status" value="2"/>
</dbReference>
<evidence type="ECO:0000259" key="7">
    <source>
        <dbReference type="PROSITE" id="PS51294"/>
    </source>
</evidence>
<dbReference type="GO" id="GO:0000978">
    <property type="term" value="F:RNA polymerase II cis-regulatory region sequence-specific DNA binding"/>
    <property type="evidence" value="ECO:0007669"/>
    <property type="project" value="TreeGrafter"/>
</dbReference>
<dbReference type="EMBL" id="JAXIOK010000003">
    <property type="protein sequence ID" value="KAK4775487.1"/>
    <property type="molecule type" value="Genomic_DNA"/>
</dbReference>
<evidence type="ECO:0000259" key="6">
    <source>
        <dbReference type="PROSITE" id="PS50090"/>
    </source>
</evidence>
<evidence type="ECO:0000256" key="1">
    <source>
        <dbReference type="ARBA" id="ARBA00004123"/>
    </source>
</evidence>
<comment type="subcellular location">
    <subcellularLocation>
        <location evidence="1">Nucleus</location>
    </subcellularLocation>
</comment>
<evidence type="ECO:0000256" key="5">
    <source>
        <dbReference type="SAM" id="MobiDB-lite"/>
    </source>
</evidence>
<keyword evidence="9" id="KW-1185">Reference proteome</keyword>
<accession>A0AAN7QR45</accession>
<keyword evidence="4" id="KW-0539">Nucleus</keyword>
<evidence type="ECO:0000256" key="2">
    <source>
        <dbReference type="ARBA" id="ARBA00023015"/>
    </source>
</evidence>
<dbReference type="GO" id="GO:0000981">
    <property type="term" value="F:DNA-binding transcription factor activity, RNA polymerase II-specific"/>
    <property type="evidence" value="ECO:0007669"/>
    <property type="project" value="TreeGrafter"/>
</dbReference>
<feature type="region of interest" description="Disordered" evidence="5">
    <location>
        <begin position="231"/>
        <end position="256"/>
    </location>
</feature>
<gene>
    <name evidence="8" type="ORF">SAY87_023448</name>
</gene>
<keyword evidence="2" id="KW-0805">Transcription regulation</keyword>
<dbReference type="InterPro" id="IPR017930">
    <property type="entry name" value="Myb_dom"/>
</dbReference>
<keyword evidence="3" id="KW-0804">Transcription</keyword>
<feature type="domain" description="HTH myb-type" evidence="7">
    <location>
        <begin position="72"/>
        <end position="115"/>
    </location>
</feature>
<evidence type="ECO:0000256" key="3">
    <source>
        <dbReference type="ARBA" id="ARBA00023163"/>
    </source>
</evidence>